<gene>
    <name evidence="1" type="ORF">MtrunA17_Chr5g0446521</name>
</gene>
<evidence type="ECO:0000313" key="2">
    <source>
        <dbReference type="Proteomes" id="UP000265566"/>
    </source>
</evidence>
<organism evidence="1 2">
    <name type="scientific">Medicago truncatula</name>
    <name type="common">Barrel medic</name>
    <name type="synonym">Medicago tribuloides</name>
    <dbReference type="NCBI Taxonomy" id="3880"/>
    <lineage>
        <taxon>Eukaryota</taxon>
        <taxon>Viridiplantae</taxon>
        <taxon>Streptophyta</taxon>
        <taxon>Embryophyta</taxon>
        <taxon>Tracheophyta</taxon>
        <taxon>Spermatophyta</taxon>
        <taxon>Magnoliopsida</taxon>
        <taxon>eudicotyledons</taxon>
        <taxon>Gunneridae</taxon>
        <taxon>Pentapetalae</taxon>
        <taxon>rosids</taxon>
        <taxon>fabids</taxon>
        <taxon>Fabales</taxon>
        <taxon>Fabaceae</taxon>
        <taxon>Papilionoideae</taxon>
        <taxon>50 kb inversion clade</taxon>
        <taxon>NPAAA clade</taxon>
        <taxon>Hologalegina</taxon>
        <taxon>IRL clade</taxon>
        <taxon>Trifolieae</taxon>
        <taxon>Medicago</taxon>
    </lineage>
</organism>
<dbReference type="InterPro" id="IPR032675">
    <property type="entry name" value="LRR_dom_sf"/>
</dbReference>
<comment type="caution">
    <text evidence="1">The sequence shown here is derived from an EMBL/GenBank/DDBJ whole genome shotgun (WGS) entry which is preliminary data.</text>
</comment>
<dbReference type="Pfam" id="PF00560">
    <property type="entry name" value="LRR_1"/>
    <property type="match status" value="1"/>
</dbReference>
<accession>A0A396I580</accession>
<name>A0A396I580_MEDTR</name>
<dbReference type="Pfam" id="PF13516">
    <property type="entry name" value="LRR_6"/>
    <property type="match status" value="2"/>
</dbReference>
<dbReference type="AlphaFoldDB" id="A0A396I580"/>
<dbReference type="PANTHER" id="PTHR13382">
    <property type="entry name" value="MITOCHONDRIAL ATP SYNTHASE COUPLING FACTOR B"/>
    <property type="match status" value="1"/>
</dbReference>
<sequence>MDFVAYPQLKHLRLAQNPWLSDEDIIMFASIFPNLQLLDLSNCCRIFDEGITQVLRICCNIRYLNLSGCSIVKLLEMNFKVPKLEVLNLSYTKVDDETLYKISKSCCGLSKLLLKNCYDVTKKGVNHVVEIRELHATENDQFGWLS</sequence>
<dbReference type="PANTHER" id="PTHR13382:SF56">
    <property type="entry name" value="PROTEIN, PUTATIVE-RELATED"/>
    <property type="match status" value="1"/>
</dbReference>
<dbReference type="InterPro" id="IPR050648">
    <property type="entry name" value="F-box_LRR-repeat"/>
</dbReference>
<dbReference type="SMART" id="SM00367">
    <property type="entry name" value="LRR_CC"/>
    <property type="match status" value="4"/>
</dbReference>
<dbReference type="EMBL" id="PSQE01000005">
    <property type="protein sequence ID" value="RHN58007.1"/>
    <property type="molecule type" value="Genomic_DNA"/>
</dbReference>
<protein>
    <submittedName>
        <fullName evidence="1">Putative leucine-rich repeat domain, L domain-containing protein</fullName>
    </submittedName>
</protein>
<dbReference type="Gramene" id="rna33612">
    <property type="protein sequence ID" value="RHN58007.1"/>
    <property type="gene ID" value="gene33612"/>
</dbReference>
<dbReference type="InterPro" id="IPR001611">
    <property type="entry name" value="Leu-rich_rpt"/>
</dbReference>
<dbReference type="Gene3D" id="3.80.10.10">
    <property type="entry name" value="Ribonuclease Inhibitor"/>
    <property type="match status" value="2"/>
</dbReference>
<evidence type="ECO:0000313" key="1">
    <source>
        <dbReference type="EMBL" id="RHN58007.1"/>
    </source>
</evidence>
<dbReference type="InterPro" id="IPR006553">
    <property type="entry name" value="Leu-rich_rpt_Cys-con_subtyp"/>
</dbReference>
<reference evidence="2" key="1">
    <citation type="journal article" date="2018" name="Nat. Plants">
        <title>Whole-genome landscape of Medicago truncatula symbiotic genes.</title>
        <authorList>
            <person name="Pecrix Y."/>
            <person name="Staton S.E."/>
            <person name="Sallet E."/>
            <person name="Lelandais-Briere C."/>
            <person name="Moreau S."/>
            <person name="Carrere S."/>
            <person name="Blein T."/>
            <person name="Jardinaud M.F."/>
            <person name="Latrasse D."/>
            <person name="Zouine M."/>
            <person name="Zahm M."/>
            <person name="Kreplak J."/>
            <person name="Mayjonade B."/>
            <person name="Satge C."/>
            <person name="Perez M."/>
            <person name="Cauet S."/>
            <person name="Marande W."/>
            <person name="Chantry-Darmon C."/>
            <person name="Lopez-Roques C."/>
            <person name="Bouchez O."/>
            <person name="Berard A."/>
            <person name="Debelle F."/>
            <person name="Munos S."/>
            <person name="Bendahmane A."/>
            <person name="Berges H."/>
            <person name="Niebel A."/>
            <person name="Buitink J."/>
            <person name="Frugier F."/>
            <person name="Benhamed M."/>
            <person name="Crespi M."/>
            <person name="Gouzy J."/>
            <person name="Gamas P."/>
        </authorList>
    </citation>
    <scope>NUCLEOTIDE SEQUENCE [LARGE SCALE GENOMIC DNA]</scope>
    <source>
        <strain evidence="2">cv. Jemalong A17</strain>
    </source>
</reference>
<proteinExistence type="predicted"/>
<dbReference type="SUPFAM" id="SSF52047">
    <property type="entry name" value="RNI-like"/>
    <property type="match status" value="1"/>
</dbReference>
<dbReference type="Proteomes" id="UP000265566">
    <property type="component" value="Chromosome 5"/>
</dbReference>